<evidence type="ECO:0000256" key="3">
    <source>
        <dbReference type="ARBA" id="ARBA00022741"/>
    </source>
</evidence>
<dbReference type="PANTHER" id="PTHR43671:SF107">
    <property type="entry name" value="SERINE_THREONINE-PROTEIN KINASE NEK6"/>
    <property type="match status" value="1"/>
</dbReference>
<dbReference type="InterPro" id="IPR000719">
    <property type="entry name" value="Prot_kinase_dom"/>
</dbReference>
<accession>J3KVF2</accession>
<keyword evidence="4" id="KW-0418">Kinase</keyword>
<protein>
    <recommendedName>
        <fullName evidence="6">Protein kinase domain-containing protein</fullName>
    </recommendedName>
</protein>
<keyword evidence="2" id="KW-0808">Transferase</keyword>
<dbReference type="Gene3D" id="1.10.510.10">
    <property type="entry name" value="Transferase(Phosphotransferase) domain 1"/>
    <property type="match status" value="1"/>
</dbReference>
<dbReference type="InterPro" id="IPR011009">
    <property type="entry name" value="Kinase-like_dom_sf"/>
</dbReference>
<reference evidence="7" key="1">
    <citation type="submission" date="2015-06" db="UniProtKB">
        <authorList>
            <consortium name="EnsemblPlants"/>
        </authorList>
    </citation>
    <scope>IDENTIFICATION</scope>
</reference>
<dbReference type="GO" id="GO:0055028">
    <property type="term" value="C:cortical microtubule"/>
    <property type="evidence" value="ECO:0007669"/>
    <property type="project" value="TreeGrafter"/>
</dbReference>
<dbReference type="InterPro" id="IPR050660">
    <property type="entry name" value="NEK_Ser/Thr_kinase"/>
</dbReference>
<evidence type="ECO:0000313" key="8">
    <source>
        <dbReference type="Proteomes" id="UP000006038"/>
    </source>
</evidence>
<evidence type="ECO:0000256" key="2">
    <source>
        <dbReference type="ARBA" id="ARBA00022679"/>
    </source>
</evidence>
<dbReference type="Gramene" id="OB0168G10020.1">
    <property type="protein sequence ID" value="OB0168G10020.1"/>
    <property type="gene ID" value="OB0168G10020"/>
</dbReference>
<evidence type="ECO:0000313" key="7">
    <source>
        <dbReference type="EnsemblPlants" id="OB0168G10020.1"/>
    </source>
</evidence>
<dbReference type="AlphaFoldDB" id="J3KVF2"/>
<evidence type="ECO:0000259" key="6">
    <source>
        <dbReference type="PROSITE" id="PS50011"/>
    </source>
</evidence>
<dbReference type="SUPFAM" id="SSF56112">
    <property type="entry name" value="Protein kinase-like (PK-like)"/>
    <property type="match status" value="1"/>
</dbReference>
<dbReference type="SMART" id="SM00220">
    <property type="entry name" value="S_TKc"/>
    <property type="match status" value="1"/>
</dbReference>
<dbReference type="GO" id="GO:0007017">
    <property type="term" value="P:microtubule-based process"/>
    <property type="evidence" value="ECO:0007669"/>
    <property type="project" value="TreeGrafter"/>
</dbReference>
<keyword evidence="8" id="KW-1185">Reference proteome</keyword>
<keyword evidence="1" id="KW-0723">Serine/threonine-protein kinase</keyword>
<dbReference type="Pfam" id="PF00069">
    <property type="entry name" value="Pkinase"/>
    <property type="match status" value="1"/>
</dbReference>
<sequence length="211" mass="23430">MKLKGAGLGVAEELALEGQPGLAHGAAGSADDILEIEGDDRRGKYIISMGLMGLYMGHTNTPVCRWFTQLLLALDYLHCNRVLHRDLKADFGLAKLLMEDLASTSVGTPNYMCLEILPDIPYGYKSDVCSLGCRMFELLPHRPAFKAADMASLVNKINRSSISPLKQIVKSMLRTNPEHRPTVLECYVGIINWAKAMYRIIPRKITKAHLM</sequence>
<dbReference type="EnsemblPlants" id="OB0168G10020.1">
    <property type="protein sequence ID" value="OB0168G10020.1"/>
    <property type="gene ID" value="OB0168G10020"/>
</dbReference>
<evidence type="ECO:0000256" key="4">
    <source>
        <dbReference type="ARBA" id="ARBA00022777"/>
    </source>
</evidence>
<keyword evidence="5" id="KW-0067">ATP-binding</keyword>
<dbReference type="GO" id="GO:0005524">
    <property type="term" value="F:ATP binding"/>
    <property type="evidence" value="ECO:0007669"/>
    <property type="project" value="UniProtKB-KW"/>
</dbReference>
<keyword evidence="3" id="KW-0547">Nucleotide-binding</keyword>
<dbReference type="PROSITE" id="PS50011">
    <property type="entry name" value="PROTEIN_KINASE_DOM"/>
    <property type="match status" value="1"/>
</dbReference>
<dbReference type="GO" id="GO:0004674">
    <property type="term" value="F:protein serine/threonine kinase activity"/>
    <property type="evidence" value="ECO:0007669"/>
    <property type="project" value="UniProtKB-KW"/>
</dbReference>
<proteinExistence type="predicted"/>
<evidence type="ECO:0000256" key="5">
    <source>
        <dbReference type="ARBA" id="ARBA00022840"/>
    </source>
</evidence>
<feature type="domain" description="Protein kinase" evidence="6">
    <location>
        <begin position="1"/>
        <end position="194"/>
    </location>
</feature>
<dbReference type="Proteomes" id="UP000006038">
    <property type="component" value="Unassembled WGS sequence"/>
</dbReference>
<dbReference type="PANTHER" id="PTHR43671">
    <property type="entry name" value="SERINE/THREONINE-PROTEIN KINASE NEK"/>
    <property type="match status" value="1"/>
</dbReference>
<evidence type="ECO:0000256" key="1">
    <source>
        <dbReference type="ARBA" id="ARBA00022527"/>
    </source>
</evidence>
<dbReference type="eggNOG" id="KOG0589">
    <property type="taxonomic scope" value="Eukaryota"/>
</dbReference>
<organism evidence="7">
    <name type="scientific">Oryza brachyantha</name>
    <name type="common">malo sina</name>
    <dbReference type="NCBI Taxonomy" id="4533"/>
    <lineage>
        <taxon>Eukaryota</taxon>
        <taxon>Viridiplantae</taxon>
        <taxon>Streptophyta</taxon>
        <taxon>Embryophyta</taxon>
        <taxon>Tracheophyta</taxon>
        <taxon>Spermatophyta</taxon>
        <taxon>Magnoliopsida</taxon>
        <taxon>Liliopsida</taxon>
        <taxon>Poales</taxon>
        <taxon>Poaceae</taxon>
        <taxon>BOP clade</taxon>
        <taxon>Oryzoideae</taxon>
        <taxon>Oryzeae</taxon>
        <taxon>Oryzinae</taxon>
        <taxon>Oryza</taxon>
    </lineage>
</organism>
<dbReference type="HOGENOM" id="CLU_1306547_0_0_1"/>
<name>J3KVF2_ORYBR</name>